<name>A0A1Z3U583_BREVE</name>
<accession>A0A1Z3U583</accession>
<sequence length="217" mass="23356">MGEGMPSFYPADVSPQVSNDQVVVKRLLHFAAGMEALAEHSLVDAQVSNLLTQMLGADPKPAIAMYETLNGARAEARALKAVGKETLSPGDNALLARIMTVCKTSSDHRDAIAHRLWMADDQYPDAVVLVDPKSLWRMSSKVGEIKAKGPVTDASARSVQDDIRAACQIWRMDDFDLAKRAASKAVISLIAFGEVLSLGDIPAASQKRSQLDAHLST</sequence>
<gene>
    <name evidence="1" type="ORF">CEP68_02420</name>
</gene>
<organism evidence="1 2">
    <name type="scientific">Brevundimonas vesicularis</name>
    <name type="common">Pseudomonas vesicularis</name>
    <dbReference type="NCBI Taxonomy" id="41276"/>
    <lineage>
        <taxon>Bacteria</taxon>
        <taxon>Pseudomonadati</taxon>
        <taxon>Pseudomonadota</taxon>
        <taxon>Alphaproteobacteria</taxon>
        <taxon>Caulobacterales</taxon>
        <taxon>Caulobacteraceae</taxon>
        <taxon>Brevundimonas</taxon>
    </lineage>
</organism>
<protein>
    <submittedName>
        <fullName evidence="1">Uncharacterized protein</fullName>
    </submittedName>
</protein>
<proteinExistence type="predicted"/>
<reference evidence="2" key="1">
    <citation type="submission" date="2017-06" db="EMBL/GenBank/DDBJ databases">
        <title>FDA dAtabase for Regulatory Grade micrObial Sequences (FDA-ARGOS): Supporting development and validation of Infectious Disease Dx tests.</title>
        <authorList>
            <person name="Minogue T."/>
            <person name="Wolcott M."/>
            <person name="Wasieloski L."/>
            <person name="Aguilar W."/>
            <person name="Moore D."/>
            <person name="Tallon L."/>
            <person name="Sadzewicz L."/>
            <person name="Sengamalay N."/>
            <person name="Ott S."/>
            <person name="Godinez A."/>
            <person name="Nagaraj S."/>
            <person name="Nadendla S."/>
            <person name="Geyer C."/>
            <person name="Sichtig H."/>
        </authorList>
    </citation>
    <scope>NUCLEOTIDE SEQUENCE [LARGE SCALE GENOMIC DNA]</scope>
    <source>
        <strain evidence="2">FDAARGOS_289</strain>
    </source>
</reference>
<dbReference type="AlphaFoldDB" id="A0A1Z3U583"/>
<dbReference type="KEGG" id="bvc:CEP68_02420"/>
<dbReference type="EMBL" id="CP022048">
    <property type="protein sequence ID" value="ASE38449.2"/>
    <property type="molecule type" value="Genomic_DNA"/>
</dbReference>
<dbReference type="Proteomes" id="UP000197050">
    <property type="component" value="Chromosome"/>
</dbReference>
<evidence type="ECO:0000313" key="1">
    <source>
        <dbReference type="EMBL" id="ASE38449.2"/>
    </source>
</evidence>
<evidence type="ECO:0000313" key="2">
    <source>
        <dbReference type="Proteomes" id="UP000197050"/>
    </source>
</evidence>